<accession>A0A392SJU8</accession>
<evidence type="ECO:0000313" key="3">
    <source>
        <dbReference type="Proteomes" id="UP000265520"/>
    </source>
</evidence>
<feature type="non-terminal residue" evidence="2">
    <location>
        <position position="1"/>
    </location>
</feature>
<name>A0A392SJU8_9FABA</name>
<feature type="compositionally biased region" description="Basic and acidic residues" evidence="1">
    <location>
        <begin position="1"/>
        <end position="15"/>
    </location>
</feature>
<feature type="non-terminal residue" evidence="2">
    <location>
        <position position="76"/>
    </location>
</feature>
<protein>
    <submittedName>
        <fullName evidence="2">Uncharacterized protein</fullName>
    </submittedName>
</protein>
<organism evidence="2 3">
    <name type="scientific">Trifolium medium</name>
    <dbReference type="NCBI Taxonomy" id="97028"/>
    <lineage>
        <taxon>Eukaryota</taxon>
        <taxon>Viridiplantae</taxon>
        <taxon>Streptophyta</taxon>
        <taxon>Embryophyta</taxon>
        <taxon>Tracheophyta</taxon>
        <taxon>Spermatophyta</taxon>
        <taxon>Magnoliopsida</taxon>
        <taxon>eudicotyledons</taxon>
        <taxon>Gunneridae</taxon>
        <taxon>Pentapetalae</taxon>
        <taxon>rosids</taxon>
        <taxon>fabids</taxon>
        <taxon>Fabales</taxon>
        <taxon>Fabaceae</taxon>
        <taxon>Papilionoideae</taxon>
        <taxon>50 kb inversion clade</taxon>
        <taxon>NPAAA clade</taxon>
        <taxon>Hologalegina</taxon>
        <taxon>IRL clade</taxon>
        <taxon>Trifolieae</taxon>
        <taxon>Trifolium</taxon>
    </lineage>
</organism>
<comment type="caution">
    <text evidence="2">The sequence shown here is derived from an EMBL/GenBank/DDBJ whole genome shotgun (WGS) entry which is preliminary data.</text>
</comment>
<proteinExistence type="predicted"/>
<reference evidence="2 3" key="1">
    <citation type="journal article" date="2018" name="Front. Plant Sci.">
        <title>Red Clover (Trifolium pratense) and Zigzag Clover (T. medium) - A Picture of Genomic Similarities and Differences.</title>
        <authorList>
            <person name="Dluhosova J."/>
            <person name="Istvanek J."/>
            <person name="Nedelnik J."/>
            <person name="Repkova J."/>
        </authorList>
    </citation>
    <scope>NUCLEOTIDE SEQUENCE [LARGE SCALE GENOMIC DNA]</scope>
    <source>
        <strain evidence="3">cv. 10/8</strain>
        <tissue evidence="2">Leaf</tissue>
    </source>
</reference>
<feature type="region of interest" description="Disordered" evidence="1">
    <location>
        <begin position="1"/>
        <end position="54"/>
    </location>
</feature>
<dbReference type="EMBL" id="LXQA010393482">
    <property type="protein sequence ID" value="MCI48929.1"/>
    <property type="molecule type" value="Genomic_DNA"/>
</dbReference>
<dbReference type="AlphaFoldDB" id="A0A392SJU8"/>
<feature type="compositionally biased region" description="Pro residues" evidence="1">
    <location>
        <begin position="16"/>
        <end position="37"/>
    </location>
</feature>
<evidence type="ECO:0000313" key="2">
    <source>
        <dbReference type="EMBL" id="MCI48929.1"/>
    </source>
</evidence>
<evidence type="ECO:0000256" key="1">
    <source>
        <dbReference type="SAM" id="MobiDB-lite"/>
    </source>
</evidence>
<keyword evidence="3" id="KW-1185">Reference proteome</keyword>
<dbReference type="Proteomes" id="UP000265520">
    <property type="component" value="Unassembled WGS sequence"/>
</dbReference>
<sequence length="76" mass="8292">DAEWAEEHEAPHEAPVEPPSATPLQPPPAAPLQPPLNEPNVEEESFGGGPHDLSLLSLYHKHRSISIWDAEANDVE</sequence>